<protein>
    <submittedName>
        <fullName evidence="1">Uncharacterized protein</fullName>
    </submittedName>
</protein>
<dbReference type="Pfam" id="PF05895">
    <property type="entry name" value="DUF859"/>
    <property type="match status" value="1"/>
</dbReference>
<evidence type="ECO:0000313" key="1">
    <source>
        <dbReference type="EMBL" id="DAE05398.1"/>
    </source>
</evidence>
<dbReference type="InterPro" id="IPR008577">
    <property type="entry name" value="DUF859"/>
</dbReference>
<proteinExistence type="predicted"/>
<organism evidence="1">
    <name type="scientific">Siphoviridae sp. ctMkg9</name>
    <dbReference type="NCBI Taxonomy" id="2825463"/>
    <lineage>
        <taxon>Viruses</taxon>
        <taxon>Duplodnaviria</taxon>
        <taxon>Heunggongvirae</taxon>
        <taxon>Uroviricota</taxon>
        <taxon>Caudoviricetes</taxon>
    </lineage>
</organism>
<accession>A0A8S5PE99</accession>
<name>A0A8S5PE99_9CAUD</name>
<sequence>MAISSNISITQNSQNIANNKSNITVRVQVTTTGESYNGYSKPGTCTIDGTSYNFSHNIPYQATTTIFEKTLDVAHDSNGEKTVYASFSFQTGISAGTITGSTSKKLTTIPRTSEVSLSKKNFNIGETITIYTNRKSASFTHTAIIKFNGQTVRTQTGIDASYSWNTNELFAKIPNQNQANGTVELTTYSGGTRIGTSTVNFTGYVVNSDPVFNNFDCEDTNTVTKTLTGNNQKYIRKYSNLKVTITSANKMTTKNSATPKYYNIVVGNKIEKLDYSTSEISKTINNMDDNTVTVFAVDSRGNQKDKTKALDIVEYSETVLQSVKIERKEGVGETVLISLSGKYANINFGAKANTVKSIQFRKKSKTETEFGSWVEIKQFVTINTENGTFSCDSKEITGQTFTLGTEYDIEVQVKDELSSDTELVSLNSGKVLLSALKNKGISIGGIYNEKLGGPLQLDNKNVINWINGKQDKQKHILKAILATDNTTITSSKDYDAVLVPLGKQYLKFGDKLSLSNGKIVIGSGVNYIRISAQVMMSYIPSSLRVMGLAVYITNSQVYTNYGIRTSSDFLTYNAPGMIFPAKAGDTVSIHVYIEPSGTSVKLRKYSQSTFLQVEVIE</sequence>
<reference evidence="1" key="1">
    <citation type="journal article" date="2021" name="Proc. Natl. Acad. Sci. U.S.A.">
        <title>A Catalog of Tens of Thousands of Viruses from Human Metagenomes Reveals Hidden Associations with Chronic Diseases.</title>
        <authorList>
            <person name="Tisza M.J."/>
            <person name="Buck C.B."/>
        </authorList>
    </citation>
    <scope>NUCLEOTIDE SEQUENCE</scope>
    <source>
        <strain evidence="1">CtMkg9</strain>
    </source>
</reference>
<dbReference type="EMBL" id="BK015410">
    <property type="protein sequence ID" value="DAE05398.1"/>
    <property type="molecule type" value="Genomic_DNA"/>
</dbReference>